<evidence type="ECO:0008006" key="7">
    <source>
        <dbReference type="Google" id="ProtNLM"/>
    </source>
</evidence>
<protein>
    <recommendedName>
        <fullName evidence="7">OTU domain-containing protein</fullName>
    </recommendedName>
</protein>
<dbReference type="PANTHER" id="PTHR12419:SF11">
    <property type="entry name" value="OTU DOMAIN-CONTAINING PROTEIN DDB_G0284757"/>
    <property type="match status" value="1"/>
</dbReference>
<dbReference type="CDD" id="cd00201">
    <property type="entry name" value="WW"/>
    <property type="match status" value="1"/>
</dbReference>
<proteinExistence type="predicted"/>
<keyword evidence="6" id="KW-1185">Reference proteome</keyword>
<dbReference type="Pfam" id="PF02338">
    <property type="entry name" value="OTU"/>
    <property type="match status" value="1"/>
</dbReference>
<dbReference type="InterPro" id="IPR003323">
    <property type="entry name" value="OTU_dom"/>
</dbReference>
<dbReference type="Gene3D" id="2.20.70.10">
    <property type="match status" value="1"/>
</dbReference>
<dbReference type="PROSITE" id="PS01159">
    <property type="entry name" value="WW_DOMAIN_1"/>
    <property type="match status" value="1"/>
</dbReference>
<evidence type="ECO:0000313" key="4">
    <source>
        <dbReference type="EMBL" id="CAE0705163.1"/>
    </source>
</evidence>
<dbReference type="OrthoDB" id="203155at2759"/>
<dbReference type="InterPro" id="IPR038765">
    <property type="entry name" value="Papain-like_cys_pep_sf"/>
</dbReference>
<feature type="domain" description="WW" evidence="2">
    <location>
        <begin position="267"/>
        <end position="296"/>
    </location>
</feature>
<gene>
    <name evidence="4" type="ORF">PCAL00307_LOCUS20611</name>
    <name evidence="5" type="ORF">PECAL_2P07260</name>
</gene>
<dbReference type="SUPFAM" id="SSF54001">
    <property type="entry name" value="Cysteine proteinases"/>
    <property type="match status" value="1"/>
</dbReference>
<dbReference type="PANTHER" id="PTHR12419">
    <property type="entry name" value="OTU DOMAIN CONTAINING PROTEIN"/>
    <property type="match status" value="1"/>
</dbReference>
<dbReference type="GO" id="GO:0016579">
    <property type="term" value="P:protein deubiquitination"/>
    <property type="evidence" value="ECO:0007669"/>
    <property type="project" value="TreeGrafter"/>
</dbReference>
<accession>A0A7S4A699</accession>
<dbReference type="SMART" id="SM00456">
    <property type="entry name" value="WW"/>
    <property type="match status" value="1"/>
</dbReference>
<dbReference type="Pfam" id="PF00397">
    <property type="entry name" value="WW"/>
    <property type="match status" value="1"/>
</dbReference>
<reference evidence="4" key="1">
    <citation type="submission" date="2021-01" db="EMBL/GenBank/DDBJ databases">
        <authorList>
            <person name="Corre E."/>
            <person name="Pelletier E."/>
            <person name="Niang G."/>
            <person name="Scheremetjew M."/>
            <person name="Finn R."/>
            <person name="Kale V."/>
            <person name="Holt S."/>
            <person name="Cochrane G."/>
            <person name="Meng A."/>
            <person name="Brown T."/>
            <person name="Cohen L."/>
        </authorList>
    </citation>
    <scope>NUCLEOTIDE SEQUENCE</scope>
    <source>
        <strain evidence="4">CCMP1756</strain>
    </source>
</reference>
<evidence type="ECO:0000259" key="3">
    <source>
        <dbReference type="PROSITE" id="PS50802"/>
    </source>
</evidence>
<evidence type="ECO:0000313" key="5">
    <source>
        <dbReference type="EMBL" id="CAH0367691.1"/>
    </source>
</evidence>
<dbReference type="Gene3D" id="3.90.70.80">
    <property type="match status" value="1"/>
</dbReference>
<dbReference type="AlphaFoldDB" id="A0A7S4A699"/>
<feature type="region of interest" description="Disordered" evidence="1">
    <location>
        <begin position="1"/>
        <end position="46"/>
    </location>
</feature>
<dbReference type="InterPro" id="IPR050704">
    <property type="entry name" value="Peptidase_C85-like"/>
</dbReference>
<organism evidence="4">
    <name type="scientific">Pelagomonas calceolata</name>
    <dbReference type="NCBI Taxonomy" id="35677"/>
    <lineage>
        <taxon>Eukaryota</taxon>
        <taxon>Sar</taxon>
        <taxon>Stramenopiles</taxon>
        <taxon>Ochrophyta</taxon>
        <taxon>Pelagophyceae</taxon>
        <taxon>Pelagomonadales</taxon>
        <taxon>Pelagomonadaceae</taxon>
        <taxon>Pelagomonas</taxon>
    </lineage>
</organism>
<dbReference type="CDD" id="cd22751">
    <property type="entry name" value="OTU_plant_OTU9-like"/>
    <property type="match status" value="1"/>
</dbReference>
<feature type="domain" description="OTU" evidence="3">
    <location>
        <begin position="118"/>
        <end position="258"/>
    </location>
</feature>
<evidence type="ECO:0000259" key="2">
    <source>
        <dbReference type="PROSITE" id="PS50020"/>
    </source>
</evidence>
<feature type="compositionally biased region" description="Basic and acidic residues" evidence="1">
    <location>
        <begin position="16"/>
        <end position="46"/>
    </location>
</feature>
<dbReference type="GO" id="GO:0004843">
    <property type="term" value="F:cysteine-type deubiquitinase activity"/>
    <property type="evidence" value="ECO:0007669"/>
    <property type="project" value="TreeGrafter"/>
</dbReference>
<evidence type="ECO:0000313" key="6">
    <source>
        <dbReference type="Proteomes" id="UP000789595"/>
    </source>
</evidence>
<sequence>MGCGASQHRQPYDNTRQVHQDHQDSRRLVRLRDVDERNTQRHSTRELQRVDVIKARRRESEAAIANLPKPSTPEKLPYLKKRMSALMSPERDALKRDLSSLSKSDTSSLASRLAKLGLASHEMRGDGNCQFRGLAFNLFGSQEHHAIVRKACCDHIKTHADFFKVFFDGDQEFERYLHNMSQDRHWGDELTLRAAVEAYSCIAHIISSEAQNWYLVYTPESTDDVEMMLPVGVAAPPKNKDVYLSYVSPIHYNSVVVSTVDNQGMAGWARTEDPATGRTYYFNVETRETSWTWPPETS</sequence>
<dbReference type="SUPFAM" id="SSF51045">
    <property type="entry name" value="WW domain"/>
    <property type="match status" value="1"/>
</dbReference>
<dbReference type="InterPro" id="IPR001202">
    <property type="entry name" value="WW_dom"/>
</dbReference>
<dbReference type="PROSITE" id="PS50020">
    <property type="entry name" value="WW_DOMAIN_2"/>
    <property type="match status" value="1"/>
</dbReference>
<dbReference type="Proteomes" id="UP000789595">
    <property type="component" value="Unassembled WGS sequence"/>
</dbReference>
<dbReference type="EMBL" id="CAKKNE010000002">
    <property type="protein sequence ID" value="CAH0367691.1"/>
    <property type="molecule type" value="Genomic_DNA"/>
</dbReference>
<evidence type="ECO:0000256" key="1">
    <source>
        <dbReference type="SAM" id="MobiDB-lite"/>
    </source>
</evidence>
<name>A0A7S4A699_9STRA</name>
<dbReference type="PROSITE" id="PS50802">
    <property type="entry name" value="OTU"/>
    <property type="match status" value="1"/>
</dbReference>
<reference evidence="5" key="2">
    <citation type="submission" date="2021-11" db="EMBL/GenBank/DDBJ databases">
        <authorList>
            <consortium name="Genoscope - CEA"/>
            <person name="William W."/>
        </authorList>
    </citation>
    <scope>NUCLEOTIDE SEQUENCE</scope>
</reference>
<dbReference type="InterPro" id="IPR036020">
    <property type="entry name" value="WW_dom_sf"/>
</dbReference>
<dbReference type="EMBL" id="HBIW01023893">
    <property type="protein sequence ID" value="CAE0705163.1"/>
    <property type="molecule type" value="Transcribed_RNA"/>
</dbReference>